<sequence>MAFHTCGVKGHFKKDCPNRKVMIVNEDNEYETRDDADPDAPEDDDYDNDVLMLIPLKLKLLLCHNVLLMCNQVHLLSAAFRTSLNGRRNPFKLLRAFFTS</sequence>
<evidence type="ECO:0000259" key="1">
    <source>
        <dbReference type="Pfam" id="PF00098"/>
    </source>
</evidence>
<comment type="caution">
    <text evidence="2">The sequence shown here is derived from an EMBL/GenBank/DDBJ whole genome shotgun (WGS) entry which is preliminary data.</text>
</comment>
<dbReference type="AlphaFoldDB" id="A0AAD8WLP1"/>
<dbReference type="Pfam" id="PF00098">
    <property type="entry name" value="zf-CCHC"/>
    <property type="match status" value="1"/>
</dbReference>
<name>A0AAD8WLP1_LOLMU</name>
<evidence type="ECO:0000313" key="3">
    <source>
        <dbReference type="Proteomes" id="UP001231189"/>
    </source>
</evidence>
<organism evidence="2 3">
    <name type="scientific">Lolium multiflorum</name>
    <name type="common">Italian ryegrass</name>
    <name type="synonym">Lolium perenne subsp. multiflorum</name>
    <dbReference type="NCBI Taxonomy" id="4521"/>
    <lineage>
        <taxon>Eukaryota</taxon>
        <taxon>Viridiplantae</taxon>
        <taxon>Streptophyta</taxon>
        <taxon>Embryophyta</taxon>
        <taxon>Tracheophyta</taxon>
        <taxon>Spermatophyta</taxon>
        <taxon>Magnoliopsida</taxon>
        <taxon>Liliopsida</taxon>
        <taxon>Poales</taxon>
        <taxon>Poaceae</taxon>
        <taxon>BOP clade</taxon>
        <taxon>Pooideae</taxon>
        <taxon>Poodae</taxon>
        <taxon>Poeae</taxon>
        <taxon>Poeae Chloroplast Group 2 (Poeae type)</taxon>
        <taxon>Loliodinae</taxon>
        <taxon>Loliinae</taxon>
        <taxon>Lolium</taxon>
    </lineage>
</organism>
<proteinExistence type="predicted"/>
<dbReference type="InterPro" id="IPR001878">
    <property type="entry name" value="Znf_CCHC"/>
</dbReference>
<dbReference type="SUPFAM" id="SSF57756">
    <property type="entry name" value="Retrovirus zinc finger-like domains"/>
    <property type="match status" value="1"/>
</dbReference>
<reference evidence="2" key="1">
    <citation type="submission" date="2023-07" db="EMBL/GenBank/DDBJ databases">
        <title>A chromosome-level genome assembly of Lolium multiflorum.</title>
        <authorList>
            <person name="Chen Y."/>
            <person name="Copetti D."/>
            <person name="Kolliker R."/>
            <person name="Studer B."/>
        </authorList>
    </citation>
    <scope>NUCLEOTIDE SEQUENCE</scope>
    <source>
        <strain evidence="2">02402/16</strain>
        <tissue evidence="2">Leaf</tissue>
    </source>
</reference>
<dbReference type="EMBL" id="JAUUTY010000003">
    <property type="protein sequence ID" value="KAK1664405.1"/>
    <property type="molecule type" value="Genomic_DNA"/>
</dbReference>
<dbReference type="GO" id="GO:0003676">
    <property type="term" value="F:nucleic acid binding"/>
    <property type="evidence" value="ECO:0007669"/>
    <property type="project" value="InterPro"/>
</dbReference>
<keyword evidence="3" id="KW-1185">Reference proteome</keyword>
<dbReference type="InterPro" id="IPR036875">
    <property type="entry name" value="Znf_CCHC_sf"/>
</dbReference>
<dbReference type="Proteomes" id="UP001231189">
    <property type="component" value="Unassembled WGS sequence"/>
</dbReference>
<feature type="domain" description="CCHC-type" evidence="1">
    <location>
        <begin position="4"/>
        <end position="18"/>
    </location>
</feature>
<gene>
    <name evidence="2" type="ORF">QYE76_052564</name>
</gene>
<accession>A0AAD8WLP1</accession>
<evidence type="ECO:0000313" key="2">
    <source>
        <dbReference type="EMBL" id="KAK1664405.1"/>
    </source>
</evidence>
<protein>
    <recommendedName>
        <fullName evidence="1">CCHC-type domain-containing protein</fullName>
    </recommendedName>
</protein>
<dbReference type="GO" id="GO:0008270">
    <property type="term" value="F:zinc ion binding"/>
    <property type="evidence" value="ECO:0007669"/>
    <property type="project" value="InterPro"/>
</dbReference>